<proteinExistence type="predicted"/>
<feature type="non-terminal residue" evidence="1">
    <location>
        <position position="1"/>
    </location>
</feature>
<sequence length="660" mass="67977">AVTEVLGHTGSAITAESDGSYVITAAEPNLNGTVIDPTTSEAMTGSGHDRGHLCAEETTARSWDCTSVGTTGTFGIALDDGTYTVRVEPPHGSTTMSAVSFTATIADGVATASGSAATQSAAGASISVTLGTPNLIGVMQKSGEAAGDGHLGVQSPQDENGDGVADWWNWTSGHHISSNGAFATEVAEGTYKITAEPGWNMSGASPVDGYIDVASDGTVTCDEDYGPGGCTMSSGSVVMSWGTPNFQAVIYNPNNEAGEIDGGLDVERWYQSDGSLATNLDNAQWTRWTGWGNGGTTGLVELTLADGLYNVRTRPGWGTADLAGASFTVTVASDTVTACQTTASTPAACSTNSGAYVLPLSTPNFSGMVVKGDYSTAAPWAHISVMQWQDSDNDGDINQNECCDHPEWIGGSNARPVTVNQQTVAKFGMSLADGTYELDVHPSWEDTTSIRRKLNLTVASGSVTACTPAWACASDGEGGYTLALNTANISGSLSDSDGTTVQYSFVDVMVDDDGQSNTGENGYESFVTWADVNESGAFSLYLDAGEGGAARNYQLAAFPSWSDTTHQRTLVTVEVSGDPAAATNCTKATSGDCISSGSLVISLSKGNYFGTIKSSMGTVSTGDDVVLANALVMLVDGSGDVITDSLTNSSGVYYLNISDS</sequence>
<gene>
    <name evidence="1" type="ORF">METZ01_LOCUS175461</name>
</gene>
<dbReference type="AlphaFoldDB" id="A0A382CB76"/>
<accession>A0A382CB76</accession>
<organism evidence="1">
    <name type="scientific">marine metagenome</name>
    <dbReference type="NCBI Taxonomy" id="408172"/>
    <lineage>
        <taxon>unclassified sequences</taxon>
        <taxon>metagenomes</taxon>
        <taxon>ecological metagenomes</taxon>
    </lineage>
</organism>
<name>A0A382CB76_9ZZZZ</name>
<dbReference type="EMBL" id="UINC01033392">
    <property type="protein sequence ID" value="SVB22607.1"/>
    <property type="molecule type" value="Genomic_DNA"/>
</dbReference>
<evidence type="ECO:0000313" key="1">
    <source>
        <dbReference type="EMBL" id="SVB22607.1"/>
    </source>
</evidence>
<protein>
    <submittedName>
        <fullName evidence="1">Uncharacterized protein</fullName>
    </submittedName>
</protein>
<reference evidence="1" key="1">
    <citation type="submission" date="2018-05" db="EMBL/GenBank/DDBJ databases">
        <authorList>
            <person name="Lanie J.A."/>
            <person name="Ng W.-L."/>
            <person name="Kazmierczak K.M."/>
            <person name="Andrzejewski T.M."/>
            <person name="Davidsen T.M."/>
            <person name="Wayne K.J."/>
            <person name="Tettelin H."/>
            <person name="Glass J.I."/>
            <person name="Rusch D."/>
            <person name="Podicherti R."/>
            <person name="Tsui H.-C.T."/>
            <person name="Winkler M.E."/>
        </authorList>
    </citation>
    <scope>NUCLEOTIDE SEQUENCE</scope>
</reference>
<feature type="non-terminal residue" evidence="1">
    <location>
        <position position="660"/>
    </location>
</feature>